<feature type="region of interest" description="Disordered" evidence="1">
    <location>
        <begin position="1"/>
        <end position="102"/>
    </location>
</feature>
<organism evidence="2 3">
    <name type="scientific">Prorocentrum cordatum</name>
    <dbReference type="NCBI Taxonomy" id="2364126"/>
    <lineage>
        <taxon>Eukaryota</taxon>
        <taxon>Sar</taxon>
        <taxon>Alveolata</taxon>
        <taxon>Dinophyceae</taxon>
        <taxon>Prorocentrales</taxon>
        <taxon>Prorocentraceae</taxon>
        <taxon>Prorocentrum</taxon>
    </lineage>
</organism>
<sequence length="102" mass="10698">MPRGPGPPFGRPCAAGHPLMAVLSSAPTDGPIPGQLRGRLQARGRRPARFRARARREEEEMEGGHGEEEGKGEEDENGQGSKLTPPARRGPATGAGAPRRAG</sequence>
<feature type="compositionally biased region" description="Low complexity" evidence="1">
    <location>
        <begin position="84"/>
        <end position="102"/>
    </location>
</feature>
<feature type="compositionally biased region" description="Pro residues" evidence="1">
    <location>
        <begin position="1"/>
        <end position="10"/>
    </location>
</feature>
<reference evidence="2" key="1">
    <citation type="submission" date="2023-10" db="EMBL/GenBank/DDBJ databases">
        <authorList>
            <person name="Chen Y."/>
            <person name="Shah S."/>
            <person name="Dougan E. K."/>
            <person name="Thang M."/>
            <person name="Chan C."/>
        </authorList>
    </citation>
    <scope>NUCLEOTIDE SEQUENCE [LARGE SCALE GENOMIC DNA]</scope>
</reference>
<dbReference type="Proteomes" id="UP001189429">
    <property type="component" value="Unassembled WGS sequence"/>
</dbReference>
<feature type="compositionally biased region" description="Basic residues" evidence="1">
    <location>
        <begin position="40"/>
        <end position="54"/>
    </location>
</feature>
<evidence type="ECO:0000313" key="3">
    <source>
        <dbReference type="Proteomes" id="UP001189429"/>
    </source>
</evidence>
<accession>A0ABN9W219</accession>
<comment type="caution">
    <text evidence="2">The sequence shown here is derived from an EMBL/GenBank/DDBJ whole genome shotgun (WGS) entry which is preliminary data.</text>
</comment>
<feature type="non-terminal residue" evidence="2">
    <location>
        <position position="102"/>
    </location>
</feature>
<evidence type="ECO:0000256" key="1">
    <source>
        <dbReference type="SAM" id="MobiDB-lite"/>
    </source>
</evidence>
<gene>
    <name evidence="2" type="ORF">PCOR1329_LOCUS62557</name>
</gene>
<protein>
    <submittedName>
        <fullName evidence="2">Uncharacterized protein</fullName>
    </submittedName>
</protein>
<evidence type="ECO:0000313" key="2">
    <source>
        <dbReference type="EMBL" id="CAK0878970.1"/>
    </source>
</evidence>
<proteinExistence type="predicted"/>
<feature type="compositionally biased region" description="Basic and acidic residues" evidence="1">
    <location>
        <begin position="55"/>
        <end position="69"/>
    </location>
</feature>
<dbReference type="EMBL" id="CAUYUJ010017907">
    <property type="protein sequence ID" value="CAK0878970.1"/>
    <property type="molecule type" value="Genomic_DNA"/>
</dbReference>
<name>A0ABN9W219_9DINO</name>
<keyword evidence="3" id="KW-1185">Reference proteome</keyword>